<dbReference type="GO" id="GO:0003677">
    <property type="term" value="F:DNA binding"/>
    <property type="evidence" value="ECO:0007669"/>
    <property type="project" value="UniProtKB-KW"/>
</dbReference>
<dbReference type="Proteomes" id="UP001139104">
    <property type="component" value="Unassembled WGS sequence"/>
</dbReference>
<evidence type="ECO:0000313" key="2">
    <source>
        <dbReference type="EMBL" id="MCI4684378.1"/>
    </source>
</evidence>
<dbReference type="EMBL" id="JAIVFP010000001">
    <property type="protein sequence ID" value="MCI4684378.1"/>
    <property type="molecule type" value="Genomic_DNA"/>
</dbReference>
<protein>
    <submittedName>
        <fullName evidence="2">DNA-binding domain-containing protein</fullName>
    </submittedName>
</protein>
<accession>A0ABS9Z9S6</accession>
<dbReference type="Pfam" id="PF09836">
    <property type="entry name" value="DUF2063"/>
    <property type="match status" value="1"/>
</dbReference>
<dbReference type="Gene3D" id="1.10.150.690">
    <property type="entry name" value="DUF2063"/>
    <property type="match status" value="1"/>
</dbReference>
<dbReference type="InterPro" id="IPR044922">
    <property type="entry name" value="DUF2063_N_sf"/>
</dbReference>
<feature type="domain" description="Putative DNA-binding" evidence="1">
    <location>
        <begin position="6"/>
        <end position="100"/>
    </location>
</feature>
<comment type="caution">
    <text evidence="2">The sequence shown here is derived from an EMBL/GenBank/DDBJ whole genome shotgun (WGS) entry which is preliminary data.</text>
</comment>
<dbReference type="InterPro" id="IPR018640">
    <property type="entry name" value="DUF2063"/>
</dbReference>
<evidence type="ECO:0000313" key="3">
    <source>
        <dbReference type="Proteomes" id="UP001139104"/>
    </source>
</evidence>
<proteinExistence type="predicted"/>
<dbReference type="RefSeq" id="WP_243068275.1">
    <property type="nucleotide sequence ID" value="NZ_JAIVFK010000073.1"/>
</dbReference>
<keyword evidence="2" id="KW-0238">DNA-binding</keyword>
<reference evidence="2" key="1">
    <citation type="journal article" date="2022" name="ISME J.">
        <title>Identification of active gaseous-alkane degraders at natural gas seeps.</title>
        <authorList>
            <person name="Farhan Ul Haque M."/>
            <person name="Hernandez M."/>
            <person name="Crombie A.T."/>
            <person name="Murrell J.C."/>
        </authorList>
    </citation>
    <scope>NUCLEOTIDE SEQUENCE</scope>
    <source>
        <strain evidence="2">PC2</strain>
    </source>
</reference>
<keyword evidence="3" id="KW-1185">Reference proteome</keyword>
<name>A0ABS9Z9S6_9HYPH</name>
<evidence type="ECO:0000259" key="1">
    <source>
        <dbReference type="Pfam" id="PF09836"/>
    </source>
</evidence>
<sequence length="264" mass="28258">MKLGELQSLFQDSVLAGAPSSRLLALLRPPARAQNIAATFAVYHDGFRLRMAEFLSNDYPVLAEAMGNDGFAAMVEAYWRAHPSKFRNARWVGASLPQFLRATPPYAEDRFLCGLAALEAALAKSFDAADAAALAIEILRATSADDWPGLRFGFHPSVIRIETCAAALAAYEAFQAGEPVLRGRDEAETALAVWRCELDVNYRVLDTLEDIALAEAMAGAPFGDICAGLAFARPKQDAGEMAQAAGGFLVRWFADGVIVAAASG</sequence>
<gene>
    <name evidence="2" type="ORF">K2U94_16685</name>
</gene>
<organism evidence="2 3">
    <name type="scientific">Candidatus Rhodoblastus alkanivorans</name>
    <dbReference type="NCBI Taxonomy" id="2954117"/>
    <lineage>
        <taxon>Bacteria</taxon>
        <taxon>Pseudomonadati</taxon>
        <taxon>Pseudomonadota</taxon>
        <taxon>Alphaproteobacteria</taxon>
        <taxon>Hyphomicrobiales</taxon>
        <taxon>Rhodoblastaceae</taxon>
        <taxon>Rhodoblastus</taxon>
    </lineage>
</organism>